<proteinExistence type="predicted"/>
<dbReference type="AlphaFoldDB" id="A0A1T4Y5M3"/>
<dbReference type="STRING" id="48467.SAMN02745166_02523"/>
<dbReference type="PROSITE" id="PS50110">
    <property type="entry name" value="RESPONSE_REGULATORY"/>
    <property type="match status" value="1"/>
</dbReference>
<dbReference type="PANTHER" id="PTHR44520:SF2">
    <property type="entry name" value="RESPONSE REGULATOR RCP1"/>
    <property type="match status" value="1"/>
</dbReference>
<evidence type="ECO:0000256" key="1">
    <source>
        <dbReference type="PROSITE-ProRule" id="PRU00169"/>
    </source>
</evidence>
<evidence type="ECO:0000313" key="3">
    <source>
        <dbReference type="EMBL" id="SKA97030.1"/>
    </source>
</evidence>
<dbReference type="SMART" id="SM00448">
    <property type="entry name" value="REC"/>
    <property type="match status" value="1"/>
</dbReference>
<accession>A0A1T4Y5M3</accession>
<keyword evidence="4" id="KW-1185">Reference proteome</keyword>
<protein>
    <submittedName>
        <fullName evidence="3">Response regulator receiver domain-containing protein</fullName>
    </submittedName>
</protein>
<dbReference type="CDD" id="cd17557">
    <property type="entry name" value="REC_Rcp-like"/>
    <property type="match status" value="1"/>
</dbReference>
<dbReference type="PANTHER" id="PTHR44520">
    <property type="entry name" value="RESPONSE REGULATOR RCP1-RELATED"/>
    <property type="match status" value="1"/>
</dbReference>
<dbReference type="Proteomes" id="UP000190774">
    <property type="component" value="Unassembled WGS sequence"/>
</dbReference>
<keyword evidence="1" id="KW-0597">Phosphoprotein</keyword>
<dbReference type="InterPro" id="IPR052893">
    <property type="entry name" value="TCS_response_regulator"/>
</dbReference>
<dbReference type="RefSeq" id="WP_078813718.1">
    <property type="nucleotide sequence ID" value="NZ_FUYE01000007.1"/>
</dbReference>
<name>A0A1T4Y5M3_9BACT</name>
<evidence type="ECO:0000259" key="2">
    <source>
        <dbReference type="PROSITE" id="PS50110"/>
    </source>
</evidence>
<feature type="domain" description="Response regulatory" evidence="2">
    <location>
        <begin position="7"/>
        <end position="131"/>
    </location>
</feature>
<dbReference type="SUPFAM" id="SSF52172">
    <property type="entry name" value="CheY-like"/>
    <property type="match status" value="1"/>
</dbReference>
<dbReference type="InterPro" id="IPR011006">
    <property type="entry name" value="CheY-like_superfamily"/>
</dbReference>
<dbReference type="InterPro" id="IPR001789">
    <property type="entry name" value="Sig_transdc_resp-reg_receiver"/>
</dbReference>
<dbReference type="GO" id="GO:0000160">
    <property type="term" value="P:phosphorelay signal transduction system"/>
    <property type="evidence" value="ECO:0007669"/>
    <property type="project" value="InterPro"/>
</dbReference>
<dbReference type="EMBL" id="FUYE01000007">
    <property type="protein sequence ID" value="SKA97030.1"/>
    <property type="molecule type" value="Genomic_DNA"/>
</dbReference>
<dbReference type="Gene3D" id="3.40.50.2300">
    <property type="match status" value="1"/>
</dbReference>
<feature type="modified residue" description="4-aspartylphosphate" evidence="1">
    <location>
        <position position="64"/>
    </location>
</feature>
<dbReference type="Pfam" id="PF00072">
    <property type="entry name" value="Response_reg"/>
    <property type="match status" value="1"/>
</dbReference>
<organism evidence="3 4">
    <name type="scientific">Prosthecobacter debontii</name>
    <dbReference type="NCBI Taxonomy" id="48467"/>
    <lineage>
        <taxon>Bacteria</taxon>
        <taxon>Pseudomonadati</taxon>
        <taxon>Verrucomicrobiota</taxon>
        <taxon>Verrucomicrobiia</taxon>
        <taxon>Verrucomicrobiales</taxon>
        <taxon>Verrucomicrobiaceae</taxon>
        <taxon>Prosthecobacter</taxon>
    </lineage>
</organism>
<sequence length="145" mass="16326">MASEPISLLLIDDDDVEAEMVHRSLKKVKIANEVIRARDGIEGLALLRGQGERKISGPVLILLDLNMPRMNGLEFLEAIRADERLQQLVVFVLTTSNDENDKAAAYTQNVAGYIVKSHAGRDFMNLMDMIEMFWRLVEFPQAPQA</sequence>
<dbReference type="OrthoDB" id="195863at2"/>
<gene>
    <name evidence="3" type="ORF">SAMN02745166_02523</name>
</gene>
<evidence type="ECO:0000313" key="4">
    <source>
        <dbReference type="Proteomes" id="UP000190774"/>
    </source>
</evidence>
<reference evidence="4" key="1">
    <citation type="submission" date="2017-02" db="EMBL/GenBank/DDBJ databases">
        <authorList>
            <person name="Varghese N."/>
            <person name="Submissions S."/>
        </authorList>
    </citation>
    <scope>NUCLEOTIDE SEQUENCE [LARGE SCALE GENOMIC DNA]</scope>
    <source>
        <strain evidence="4">ATCC 700200</strain>
    </source>
</reference>